<dbReference type="InterPro" id="IPR021865">
    <property type="entry name" value="Peptidase_G2"/>
</dbReference>
<protein>
    <submittedName>
        <fullName evidence="2">Peptidase G2, IMC autoproteolytic cleavage domain containing protein</fullName>
    </submittedName>
</protein>
<feature type="domain" description="Peptidase G2 IMC autoproteolytic cleavage" evidence="1">
    <location>
        <begin position="5"/>
        <end position="171"/>
    </location>
</feature>
<name>A0A6J5T9S4_9CAUD</name>
<gene>
    <name evidence="2" type="ORF">UFOVP71_226</name>
</gene>
<evidence type="ECO:0000313" key="2">
    <source>
        <dbReference type="EMBL" id="CAB4241688.1"/>
    </source>
</evidence>
<proteinExistence type="predicted"/>
<dbReference type="Pfam" id="PF11962">
    <property type="entry name" value="Peptidase_G2"/>
    <property type="match status" value="1"/>
</dbReference>
<evidence type="ECO:0000259" key="1">
    <source>
        <dbReference type="Pfam" id="PF11962"/>
    </source>
</evidence>
<accession>A0A6J5T9S4</accession>
<organism evidence="2">
    <name type="scientific">uncultured Caudovirales phage</name>
    <dbReference type="NCBI Taxonomy" id="2100421"/>
    <lineage>
        <taxon>Viruses</taxon>
        <taxon>Duplodnaviria</taxon>
        <taxon>Heunggongvirae</taxon>
        <taxon>Uroviricota</taxon>
        <taxon>Caudoviricetes</taxon>
        <taxon>Peduoviridae</taxon>
        <taxon>Maltschvirus</taxon>
        <taxon>Maltschvirus maltsch</taxon>
    </lineage>
</organism>
<dbReference type="EMBL" id="LR797824">
    <property type="protein sequence ID" value="CAB4241688.1"/>
    <property type="molecule type" value="Genomic_DNA"/>
</dbReference>
<reference evidence="2" key="1">
    <citation type="submission" date="2020-05" db="EMBL/GenBank/DDBJ databases">
        <authorList>
            <person name="Chiriac C."/>
            <person name="Salcher M."/>
            <person name="Ghai R."/>
            <person name="Kavagutti S V."/>
        </authorList>
    </citation>
    <scope>NUCLEOTIDE SEQUENCE</scope>
</reference>
<sequence>MTTAIGYAEMFEWEDGNPNNEDRVGHTVVLRNDKIVIANNANWHIEPTDIIGVIGGDNTSVSAISNGSPDEWHNKHVRDAANRLLWEPQVMVEWVTTGFRHWYESDRVPEGITVPDDATYYTTFPGQTTPLHREKLSEEYKNPNKVVEPYLPRWDRKEWGIVVLLGRAIVREGSLCEPSWKKLRSWPGELGGAPLSEWLIR</sequence>
<dbReference type="Gene3D" id="2.40.300.10">
    <property type="entry name" value="Head decoration protein D"/>
    <property type="match status" value="1"/>
</dbReference>